<dbReference type="CDD" id="cd04301">
    <property type="entry name" value="NAT_SF"/>
    <property type="match status" value="1"/>
</dbReference>
<gene>
    <name evidence="2" type="ORF">NP596_04150</name>
</gene>
<dbReference type="Proteomes" id="UP001524586">
    <property type="component" value="Unassembled WGS sequence"/>
</dbReference>
<comment type="caution">
    <text evidence="2">The sequence shown here is derived from an EMBL/GenBank/DDBJ whole genome shotgun (WGS) entry which is preliminary data.</text>
</comment>
<dbReference type="Gene3D" id="3.40.630.30">
    <property type="match status" value="1"/>
</dbReference>
<dbReference type="RefSeq" id="WP_256613980.1">
    <property type="nucleotide sequence ID" value="NZ_JANIBK010000012.1"/>
</dbReference>
<dbReference type="PROSITE" id="PS51186">
    <property type="entry name" value="GNAT"/>
    <property type="match status" value="1"/>
</dbReference>
<accession>A0ABT1U1D6</accession>
<proteinExistence type="predicted"/>
<dbReference type="SUPFAM" id="SSF55729">
    <property type="entry name" value="Acyl-CoA N-acyltransferases (Nat)"/>
    <property type="match status" value="1"/>
</dbReference>
<feature type="domain" description="N-acetyltransferase" evidence="1">
    <location>
        <begin position="14"/>
        <end position="149"/>
    </location>
</feature>
<dbReference type="InterPro" id="IPR016181">
    <property type="entry name" value="Acyl_CoA_acyltransferase"/>
</dbReference>
<organism evidence="2 3">
    <name type="scientific">Methylomonas rivi</name>
    <dbReference type="NCBI Taxonomy" id="2952226"/>
    <lineage>
        <taxon>Bacteria</taxon>
        <taxon>Pseudomonadati</taxon>
        <taxon>Pseudomonadota</taxon>
        <taxon>Gammaproteobacteria</taxon>
        <taxon>Methylococcales</taxon>
        <taxon>Methylococcaceae</taxon>
        <taxon>Methylomonas</taxon>
    </lineage>
</organism>
<dbReference type="Pfam" id="PF00583">
    <property type="entry name" value="Acetyltransf_1"/>
    <property type="match status" value="1"/>
</dbReference>
<evidence type="ECO:0000313" key="2">
    <source>
        <dbReference type="EMBL" id="MCQ8127644.1"/>
    </source>
</evidence>
<keyword evidence="3" id="KW-1185">Reference proteome</keyword>
<reference evidence="2 3" key="1">
    <citation type="submission" date="2022-07" db="EMBL/GenBank/DDBJ databases">
        <title>Methylomonas rivi sp. nov., Methylomonas rosea sp. nov., Methylomonas aureus sp. nov. and Methylomonas subterranea sp. nov., four novel methanotrophs isolated from a freshwater creek and the deep terrestrial subsurface.</title>
        <authorList>
            <person name="Abin C."/>
            <person name="Sankaranarayanan K."/>
            <person name="Garner C."/>
            <person name="Sindelar R."/>
            <person name="Kotary K."/>
            <person name="Garner R."/>
            <person name="Barclay S."/>
            <person name="Lawson P."/>
            <person name="Krumholz L."/>
        </authorList>
    </citation>
    <scope>NUCLEOTIDE SEQUENCE [LARGE SCALE GENOMIC DNA]</scope>
    <source>
        <strain evidence="2 3">WSC-6</strain>
    </source>
</reference>
<dbReference type="EMBL" id="JANIBK010000012">
    <property type="protein sequence ID" value="MCQ8127644.1"/>
    <property type="molecule type" value="Genomic_DNA"/>
</dbReference>
<sequence>MKNYTVNTLGNSSLALSDAVNLLSSNCPNEADRYDESRLINEVRSVDVRPFYKKFYGAYDVDGTLIGVGGIKSADWASDTHILYMMAVEKDHRGKGVGSELEYTRIQWVRDNFANGRCLVSTTHKKRFERWGFKSVSEVNNRHLMVLEF</sequence>
<evidence type="ECO:0000313" key="3">
    <source>
        <dbReference type="Proteomes" id="UP001524586"/>
    </source>
</evidence>
<name>A0ABT1U1D6_9GAMM</name>
<dbReference type="InterPro" id="IPR000182">
    <property type="entry name" value="GNAT_dom"/>
</dbReference>
<protein>
    <submittedName>
        <fullName evidence="2">GNAT family N-acetyltransferase</fullName>
    </submittedName>
</protein>
<evidence type="ECO:0000259" key="1">
    <source>
        <dbReference type="PROSITE" id="PS51186"/>
    </source>
</evidence>